<dbReference type="RefSeq" id="WP_188361943.1">
    <property type="nucleotide sequence ID" value="NZ_BMFG01000005.1"/>
</dbReference>
<keyword evidence="2" id="KW-1185">Reference proteome</keyword>
<dbReference type="SUPFAM" id="SSF82784">
    <property type="entry name" value="OsmC-like"/>
    <property type="match status" value="1"/>
</dbReference>
<organism evidence="1 2">
    <name type="scientific">Flavobacterium orientale</name>
    <dbReference type="NCBI Taxonomy" id="1756020"/>
    <lineage>
        <taxon>Bacteria</taxon>
        <taxon>Pseudomonadati</taxon>
        <taxon>Bacteroidota</taxon>
        <taxon>Flavobacteriia</taxon>
        <taxon>Flavobacteriales</taxon>
        <taxon>Flavobacteriaceae</taxon>
        <taxon>Flavobacterium</taxon>
    </lineage>
</organism>
<reference evidence="1" key="1">
    <citation type="journal article" date="2014" name="Int. J. Syst. Evol. Microbiol.">
        <title>Complete genome sequence of Corynebacterium casei LMG S-19264T (=DSM 44701T), isolated from a smear-ripened cheese.</title>
        <authorList>
            <consortium name="US DOE Joint Genome Institute (JGI-PGF)"/>
            <person name="Walter F."/>
            <person name="Albersmeier A."/>
            <person name="Kalinowski J."/>
            <person name="Ruckert C."/>
        </authorList>
    </citation>
    <scope>NUCLEOTIDE SEQUENCE</scope>
    <source>
        <strain evidence="1">CGMCC 1.12506</strain>
    </source>
</reference>
<dbReference type="InterPro" id="IPR003718">
    <property type="entry name" value="OsmC/Ohr_fam"/>
</dbReference>
<protein>
    <submittedName>
        <fullName evidence="1">Stress-induced protein OsmC</fullName>
    </submittedName>
</protein>
<name>A0A917DBI2_9FLAO</name>
<dbReference type="InterPro" id="IPR015946">
    <property type="entry name" value="KH_dom-like_a/b"/>
</dbReference>
<evidence type="ECO:0000313" key="1">
    <source>
        <dbReference type="EMBL" id="GGD25904.1"/>
    </source>
</evidence>
<reference evidence="1" key="2">
    <citation type="submission" date="2020-09" db="EMBL/GenBank/DDBJ databases">
        <authorList>
            <person name="Sun Q."/>
            <person name="Zhou Y."/>
        </authorList>
    </citation>
    <scope>NUCLEOTIDE SEQUENCE</scope>
    <source>
        <strain evidence="1">CGMCC 1.12506</strain>
    </source>
</reference>
<comment type="caution">
    <text evidence="1">The sequence shown here is derived from an EMBL/GenBank/DDBJ whole genome shotgun (WGS) entry which is preliminary data.</text>
</comment>
<dbReference type="InterPro" id="IPR036102">
    <property type="entry name" value="OsmC/Ohrsf"/>
</dbReference>
<dbReference type="Gene3D" id="3.30.300.20">
    <property type="match status" value="1"/>
</dbReference>
<proteinExistence type="predicted"/>
<sequence>MTSRVIYNGELRTTSIHLQSGTQILSDAPKDNHGKGEAFSPTDLVANSLATCMFSIMGIKARDLEIDLSESTAIVTKIMQSEPRKIARIEIIFEMAIAADEKTKTVLERAALTCPVYLSLHPDIEKIITFHWK</sequence>
<dbReference type="EMBL" id="BMFG01000005">
    <property type="protein sequence ID" value="GGD25904.1"/>
    <property type="molecule type" value="Genomic_DNA"/>
</dbReference>
<gene>
    <name evidence="1" type="primary">osmC</name>
    <name evidence="1" type="ORF">GCM10011343_15020</name>
</gene>
<evidence type="ECO:0000313" key="2">
    <source>
        <dbReference type="Proteomes" id="UP000625735"/>
    </source>
</evidence>
<accession>A0A917DBI2</accession>
<dbReference type="Pfam" id="PF02566">
    <property type="entry name" value="OsmC"/>
    <property type="match status" value="1"/>
</dbReference>
<dbReference type="AlphaFoldDB" id="A0A917DBI2"/>
<dbReference type="Proteomes" id="UP000625735">
    <property type="component" value="Unassembled WGS sequence"/>
</dbReference>